<dbReference type="InterPro" id="IPR036962">
    <property type="entry name" value="Glyco_hydro_3_N_sf"/>
</dbReference>
<dbReference type="PRINTS" id="PR00133">
    <property type="entry name" value="GLHYDRLASE3"/>
</dbReference>
<evidence type="ECO:0000256" key="6">
    <source>
        <dbReference type="ARBA" id="ARBA00023180"/>
    </source>
</evidence>
<keyword evidence="7" id="KW-0119">Carbohydrate metabolism</keyword>
<dbReference type="InterPro" id="IPR026891">
    <property type="entry name" value="Fn3-like"/>
</dbReference>
<keyword evidence="6" id="KW-0325">Glycoprotein</keyword>
<evidence type="ECO:0000256" key="9">
    <source>
        <dbReference type="ARBA" id="ARBA00023326"/>
    </source>
</evidence>
<dbReference type="InterPro" id="IPR036881">
    <property type="entry name" value="Glyco_hydro_3_C_sf"/>
</dbReference>
<dbReference type="SUPFAM" id="SSF51445">
    <property type="entry name" value="(Trans)glycosidases"/>
    <property type="match status" value="1"/>
</dbReference>
<keyword evidence="10" id="KW-0732">Signal</keyword>
<dbReference type="GO" id="GO:0000272">
    <property type="term" value="P:polysaccharide catabolic process"/>
    <property type="evidence" value="ECO:0007669"/>
    <property type="project" value="UniProtKB-KW"/>
</dbReference>
<dbReference type="Gene3D" id="3.20.20.300">
    <property type="entry name" value="Glycoside hydrolase, family 3, N-terminal domain"/>
    <property type="match status" value="1"/>
</dbReference>
<keyword evidence="13" id="KW-1185">Reference proteome</keyword>
<dbReference type="SMART" id="SM01217">
    <property type="entry name" value="Fn3_like"/>
    <property type="match status" value="1"/>
</dbReference>
<evidence type="ECO:0000256" key="1">
    <source>
        <dbReference type="ARBA" id="ARBA00000448"/>
    </source>
</evidence>
<reference evidence="12" key="1">
    <citation type="journal article" date="2021" name="Nat. Commun.">
        <title>Genetic determinants of endophytism in the Arabidopsis root mycobiome.</title>
        <authorList>
            <person name="Mesny F."/>
            <person name="Miyauchi S."/>
            <person name="Thiergart T."/>
            <person name="Pickel B."/>
            <person name="Atanasova L."/>
            <person name="Karlsson M."/>
            <person name="Huettel B."/>
            <person name="Barry K.W."/>
            <person name="Haridas S."/>
            <person name="Chen C."/>
            <person name="Bauer D."/>
            <person name="Andreopoulos W."/>
            <person name="Pangilinan J."/>
            <person name="LaButti K."/>
            <person name="Riley R."/>
            <person name="Lipzen A."/>
            <person name="Clum A."/>
            <person name="Drula E."/>
            <person name="Henrissat B."/>
            <person name="Kohler A."/>
            <person name="Grigoriev I.V."/>
            <person name="Martin F.M."/>
            <person name="Hacquard S."/>
        </authorList>
    </citation>
    <scope>NUCLEOTIDE SEQUENCE</scope>
    <source>
        <strain evidence="12">MPI-CAGE-AT-0147</strain>
    </source>
</reference>
<keyword evidence="8" id="KW-0326">Glycosidase</keyword>
<dbReference type="Gene3D" id="2.60.40.10">
    <property type="entry name" value="Immunoglobulins"/>
    <property type="match status" value="1"/>
</dbReference>
<evidence type="ECO:0000256" key="7">
    <source>
        <dbReference type="ARBA" id="ARBA00023277"/>
    </source>
</evidence>
<dbReference type="Proteomes" id="UP000738349">
    <property type="component" value="Unassembled WGS sequence"/>
</dbReference>
<dbReference type="PANTHER" id="PTHR42715:SF10">
    <property type="entry name" value="BETA-GLUCOSIDASE"/>
    <property type="match status" value="1"/>
</dbReference>
<dbReference type="PANTHER" id="PTHR42715">
    <property type="entry name" value="BETA-GLUCOSIDASE"/>
    <property type="match status" value="1"/>
</dbReference>
<dbReference type="GO" id="GO:0008422">
    <property type="term" value="F:beta-glucosidase activity"/>
    <property type="evidence" value="ECO:0007669"/>
    <property type="project" value="UniProtKB-EC"/>
</dbReference>
<evidence type="ECO:0000256" key="3">
    <source>
        <dbReference type="ARBA" id="ARBA00005336"/>
    </source>
</evidence>
<organism evidence="12 13">
    <name type="scientific">Dactylonectria macrodidyma</name>
    <dbReference type="NCBI Taxonomy" id="307937"/>
    <lineage>
        <taxon>Eukaryota</taxon>
        <taxon>Fungi</taxon>
        <taxon>Dikarya</taxon>
        <taxon>Ascomycota</taxon>
        <taxon>Pezizomycotina</taxon>
        <taxon>Sordariomycetes</taxon>
        <taxon>Hypocreomycetidae</taxon>
        <taxon>Hypocreales</taxon>
        <taxon>Nectriaceae</taxon>
        <taxon>Dactylonectria</taxon>
    </lineage>
</organism>
<dbReference type="OrthoDB" id="2123594at2759"/>
<evidence type="ECO:0000313" key="13">
    <source>
        <dbReference type="Proteomes" id="UP000738349"/>
    </source>
</evidence>
<dbReference type="Gene3D" id="3.40.50.1700">
    <property type="entry name" value="Glycoside hydrolase family 3 C-terminal domain"/>
    <property type="match status" value="1"/>
</dbReference>
<evidence type="ECO:0000256" key="10">
    <source>
        <dbReference type="SAM" id="SignalP"/>
    </source>
</evidence>
<dbReference type="Pfam" id="PF01915">
    <property type="entry name" value="Glyco_hydro_3_C"/>
    <property type="match status" value="1"/>
</dbReference>
<keyword evidence="5 12" id="KW-0378">Hydrolase</keyword>
<evidence type="ECO:0000256" key="2">
    <source>
        <dbReference type="ARBA" id="ARBA00004987"/>
    </source>
</evidence>
<dbReference type="AlphaFoldDB" id="A0A9P9D9V2"/>
<dbReference type="InterPro" id="IPR013783">
    <property type="entry name" value="Ig-like_fold"/>
</dbReference>
<feature type="domain" description="Fibronectin type III-like" evidence="11">
    <location>
        <begin position="687"/>
        <end position="755"/>
    </location>
</feature>
<dbReference type="InterPro" id="IPR017853">
    <property type="entry name" value="GH"/>
</dbReference>
<comment type="caution">
    <text evidence="12">The sequence shown here is derived from an EMBL/GenBank/DDBJ whole genome shotgun (WGS) entry which is preliminary data.</text>
</comment>
<dbReference type="FunFam" id="2.60.40.10:FF:000495">
    <property type="entry name" value="Periplasmic beta-glucosidase"/>
    <property type="match status" value="1"/>
</dbReference>
<feature type="chain" id="PRO_5040187471" description="beta-glucosidase" evidence="10">
    <location>
        <begin position="19"/>
        <end position="769"/>
    </location>
</feature>
<dbReference type="Pfam" id="PF00933">
    <property type="entry name" value="Glyco_hydro_3"/>
    <property type="match status" value="1"/>
</dbReference>
<dbReference type="EC" id="3.2.1.21" evidence="4"/>
<feature type="signal peptide" evidence="10">
    <location>
        <begin position="1"/>
        <end position="18"/>
    </location>
</feature>
<evidence type="ECO:0000256" key="8">
    <source>
        <dbReference type="ARBA" id="ARBA00023295"/>
    </source>
</evidence>
<evidence type="ECO:0000256" key="4">
    <source>
        <dbReference type="ARBA" id="ARBA00012744"/>
    </source>
</evidence>
<dbReference type="SUPFAM" id="SSF52279">
    <property type="entry name" value="Beta-D-glucan exohydrolase, C-terminal domain"/>
    <property type="match status" value="1"/>
</dbReference>
<protein>
    <recommendedName>
        <fullName evidence="4">beta-glucosidase</fullName>
        <ecNumber evidence="4">3.2.1.21</ecNumber>
    </recommendedName>
</protein>
<keyword evidence="9" id="KW-0624">Polysaccharide degradation</keyword>
<accession>A0A9P9D9V2</accession>
<proteinExistence type="inferred from homology"/>
<evidence type="ECO:0000256" key="5">
    <source>
        <dbReference type="ARBA" id="ARBA00022801"/>
    </source>
</evidence>
<sequence length="769" mass="82655">MELLLLIVALVAIVSVQAADNSADGPLCGKAVIRSATYLNPTASRDKRVKDLLSRMCWDEKVAQLGGVGGILGQNSTLDVQDYRKKAQLHNGTISPGSYLNYVEDAVPVLSALIVASKKHRLGIPYVNIADAVNGPTLRGTTLFPSTLSMAMSWNLPLYTEVAEVLRDELMACGVNWVLSPEVDVARDPRNGRIGEMYGEDPWMNGEYAAAYISTMQEEDSNGFMKVATTIKHYLYGTSTGGVNQASMLGGVNHIYNTLALPYINVMKKVTPASVMPSYSTIDGIPAHSNSYLLQDILRQQFGFDGVVVSDADAIAMLYSTHKTATTLSDAGIKSLAAGVQLELAIGFPTAFESLTGNQTTDGVARNVNEAVSRILDLKFKLGLFDKTLEADTEALKSLRSEKHLNVNEKISRESIVLLKNDDVLPLDSVKKVAVLGPLADVINTGTYAAWTNKDNGNNTLLDAIKAEFGADNVNHVRGVDIVDTDDMEIDAAVAAAKDAGLVILALGSIAVGWEDSLVGDRTDGEGNTHASLKLPGRQEELLEAITATGLPTILVLTGGQAFELHNAAQDAQAILHGFHSGEETGRALIDIITGRVNPSGKLTLTFPARSEVNPVYYNREQSDWQGAGAIQFPYLEKNYIYPFGYGLSFTTFEFSAASLDKSTYGTKDNVKVAVKISNTGKVDGKEVVQVYFRQKVAPLSLPVKRLVGFSKVLVTAGSSKTVEINISVQDLGYWLDGKYRVDKGTYELFVGDSSADDSLSSALTAVVA</sequence>
<dbReference type="InterPro" id="IPR001764">
    <property type="entry name" value="Glyco_hydro_3_N"/>
</dbReference>
<comment type="similarity">
    <text evidence="3">Belongs to the glycosyl hydrolase 3 family.</text>
</comment>
<comment type="pathway">
    <text evidence="2">Glycan metabolism; cellulose degradation.</text>
</comment>
<gene>
    <name evidence="12" type="ORF">EDB81DRAFT_862162</name>
</gene>
<evidence type="ECO:0000259" key="11">
    <source>
        <dbReference type="SMART" id="SM01217"/>
    </source>
</evidence>
<dbReference type="InterPro" id="IPR002772">
    <property type="entry name" value="Glyco_hydro_3_C"/>
</dbReference>
<comment type="catalytic activity">
    <reaction evidence="1">
        <text>Hydrolysis of terminal, non-reducing beta-D-glucosyl residues with release of beta-D-glucose.</text>
        <dbReference type="EC" id="3.2.1.21"/>
    </reaction>
</comment>
<dbReference type="InterPro" id="IPR050288">
    <property type="entry name" value="Cellulose_deg_GH3"/>
</dbReference>
<dbReference type="Pfam" id="PF14310">
    <property type="entry name" value="Fn3-like"/>
    <property type="match status" value="1"/>
</dbReference>
<dbReference type="EMBL" id="JAGMUV010000029">
    <property type="protein sequence ID" value="KAH7116460.1"/>
    <property type="molecule type" value="Genomic_DNA"/>
</dbReference>
<name>A0A9P9D9V2_9HYPO</name>
<evidence type="ECO:0000313" key="12">
    <source>
        <dbReference type="EMBL" id="KAH7116460.1"/>
    </source>
</evidence>